<evidence type="ECO:0000256" key="3">
    <source>
        <dbReference type="ARBA" id="ARBA00022729"/>
    </source>
</evidence>
<feature type="domain" description="RagB/SusD" evidence="6">
    <location>
        <begin position="299"/>
        <end position="393"/>
    </location>
</feature>
<dbReference type="InterPro" id="IPR012944">
    <property type="entry name" value="SusD_RagB_dom"/>
</dbReference>
<dbReference type="SUPFAM" id="SSF48452">
    <property type="entry name" value="TPR-like"/>
    <property type="match status" value="1"/>
</dbReference>
<dbReference type="RefSeq" id="WP_182513844.1">
    <property type="nucleotide sequence ID" value="NZ_JACJIQ010000015.1"/>
</dbReference>
<dbReference type="InterPro" id="IPR011990">
    <property type="entry name" value="TPR-like_helical_dom_sf"/>
</dbReference>
<evidence type="ECO:0000259" key="6">
    <source>
        <dbReference type="Pfam" id="PF07980"/>
    </source>
</evidence>
<name>A0A839GTA9_9BACT</name>
<protein>
    <recommendedName>
        <fullName evidence="10">RagB/SusD family nutrient uptake outer membrane protein</fullName>
    </recommendedName>
</protein>
<evidence type="ECO:0000256" key="4">
    <source>
        <dbReference type="ARBA" id="ARBA00023136"/>
    </source>
</evidence>
<dbReference type="GO" id="GO:0009279">
    <property type="term" value="C:cell outer membrane"/>
    <property type="evidence" value="ECO:0007669"/>
    <property type="project" value="UniProtKB-SubCell"/>
</dbReference>
<evidence type="ECO:0000313" key="9">
    <source>
        <dbReference type="Proteomes" id="UP000563094"/>
    </source>
</evidence>
<keyword evidence="9" id="KW-1185">Reference proteome</keyword>
<dbReference type="AlphaFoldDB" id="A0A839GTA9"/>
<organism evidence="8 9">
    <name type="scientific">Rufibacter quisquiliarum</name>
    <dbReference type="NCBI Taxonomy" id="1549639"/>
    <lineage>
        <taxon>Bacteria</taxon>
        <taxon>Pseudomonadati</taxon>
        <taxon>Bacteroidota</taxon>
        <taxon>Cytophagia</taxon>
        <taxon>Cytophagales</taxon>
        <taxon>Hymenobacteraceae</taxon>
        <taxon>Rufibacter</taxon>
    </lineage>
</organism>
<evidence type="ECO:0000313" key="8">
    <source>
        <dbReference type="EMBL" id="MBA9078705.1"/>
    </source>
</evidence>
<dbReference type="Proteomes" id="UP000563094">
    <property type="component" value="Unassembled WGS sequence"/>
</dbReference>
<evidence type="ECO:0000256" key="5">
    <source>
        <dbReference type="ARBA" id="ARBA00023237"/>
    </source>
</evidence>
<comment type="similarity">
    <text evidence="2">Belongs to the SusD family.</text>
</comment>
<dbReference type="InterPro" id="IPR033985">
    <property type="entry name" value="SusD-like_N"/>
</dbReference>
<comment type="caution">
    <text evidence="8">The sequence shown here is derived from an EMBL/GenBank/DDBJ whole genome shotgun (WGS) entry which is preliminary data.</text>
</comment>
<proteinExistence type="inferred from homology"/>
<dbReference type="CDD" id="cd08977">
    <property type="entry name" value="SusD"/>
    <property type="match status" value="1"/>
</dbReference>
<gene>
    <name evidence="8" type="ORF">FHS90_003435</name>
</gene>
<dbReference type="PROSITE" id="PS51257">
    <property type="entry name" value="PROKAR_LIPOPROTEIN"/>
    <property type="match status" value="1"/>
</dbReference>
<comment type="subcellular location">
    <subcellularLocation>
        <location evidence="1">Cell outer membrane</location>
    </subcellularLocation>
</comment>
<evidence type="ECO:0000259" key="7">
    <source>
        <dbReference type="Pfam" id="PF14322"/>
    </source>
</evidence>
<evidence type="ECO:0008006" key="10">
    <source>
        <dbReference type="Google" id="ProtNLM"/>
    </source>
</evidence>
<evidence type="ECO:0000256" key="1">
    <source>
        <dbReference type="ARBA" id="ARBA00004442"/>
    </source>
</evidence>
<dbReference type="Pfam" id="PF07980">
    <property type="entry name" value="SusD_RagB"/>
    <property type="match status" value="1"/>
</dbReference>
<keyword evidence="5" id="KW-0998">Cell outer membrane</keyword>
<keyword evidence="3" id="KW-0732">Signal</keyword>
<evidence type="ECO:0000256" key="2">
    <source>
        <dbReference type="ARBA" id="ARBA00006275"/>
    </source>
</evidence>
<reference evidence="8 9" key="1">
    <citation type="submission" date="2020-08" db="EMBL/GenBank/DDBJ databases">
        <title>Genomic Encyclopedia of Type Strains, Phase IV (KMG-IV): sequencing the most valuable type-strain genomes for metagenomic binning, comparative biology and taxonomic classification.</title>
        <authorList>
            <person name="Goeker M."/>
        </authorList>
    </citation>
    <scope>NUCLEOTIDE SEQUENCE [LARGE SCALE GENOMIC DNA]</scope>
    <source>
        <strain evidence="8 9">DSM 29854</strain>
    </source>
</reference>
<accession>A0A839GTA9</accession>
<dbReference type="Gene3D" id="1.25.40.390">
    <property type="match status" value="1"/>
</dbReference>
<dbReference type="EMBL" id="JACJIQ010000015">
    <property type="protein sequence ID" value="MBA9078705.1"/>
    <property type="molecule type" value="Genomic_DNA"/>
</dbReference>
<sequence>MKNILKYIVMAGALLFTSCNDQLDFYPHSSVSPDNTTEKDMDALLYGMYNTMQNAPGREAYITFDLLGGDLFAASGGNVQAFISNILRPEYSMISASWNGYFRALYQVNNVLETVGKFPDSQKKREILGTAHFFRAYLYYNMVTRWGGVPVLEVNTTEKVARNSEAETWAFIEKELTLALPDAPVYVVNNYYYVNKDAVQALSARVKLAQNKMQEAAALAEGFITSGRYQLDSFEKIFRKQQNREVIFAFENNTEESSITLSTLFYTYAHPVKGSYVYKPTDAAMQMYEANDNRRAISIDTYQGLNVVNKYPSGQAGTDPFVVLRLAEMYLISAEAQGLAGLPRLNELRAARNLGPVNPTTPEEMVDAVLEERRREFLGEGFRWYDLVRTGRAVATLGLKEYQLKLPLPENELILNDLLEQNKDY</sequence>
<dbReference type="Pfam" id="PF14322">
    <property type="entry name" value="SusD-like_3"/>
    <property type="match status" value="1"/>
</dbReference>
<feature type="domain" description="SusD-like N-terminal" evidence="7">
    <location>
        <begin position="24"/>
        <end position="208"/>
    </location>
</feature>
<keyword evidence="4" id="KW-0472">Membrane</keyword>